<evidence type="ECO:0000313" key="2">
    <source>
        <dbReference type="Proteomes" id="UP001485043"/>
    </source>
</evidence>
<protein>
    <submittedName>
        <fullName evidence="1">Uncharacterized protein</fullName>
    </submittedName>
</protein>
<reference evidence="1 2" key="1">
    <citation type="journal article" date="2024" name="Nat. Commun.">
        <title>Phylogenomics reveals the evolutionary origins of lichenization in chlorophyte algae.</title>
        <authorList>
            <person name="Puginier C."/>
            <person name="Libourel C."/>
            <person name="Otte J."/>
            <person name="Skaloud P."/>
            <person name="Haon M."/>
            <person name="Grisel S."/>
            <person name="Petersen M."/>
            <person name="Berrin J.G."/>
            <person name="Delaux P.M."/>
            <person name="Dal Grande F."/>
            <person name="Keller J."/>
        </authorList>
    </citation>
    <scope>NUCLEOTIDE SEQUENCE [LARGE SCALE GENOMIC DNA]</scope>
    <source>
        <strain evidence="1 2">SAG 2523</strain>
    </source>
</reference>
<gene>
    <name evidence="1" type="ORF">WJX84_008747</name>
</gene>
<evidence type="ECO:0000313" key="1">
    <source>
        <dbReference type="EMBL" id="KAK9866898.1"/>
    </source>
</evidence>
<dbReference type="AlphaFoldDB" id="A0AAW1TDM9"/>
<keyword evidence="2" id="KW-1185">Reference proteome</keyword>
<name>A0AAW1TDM9_9CHLO</name>
<dbReference type="Gene3D" id="2.40.40.10">
    <property type="entry name" value="RlpA-like domain"/>
    <property type="match status" value="1"/>
</dbReference>
<dbReference type="InterPro" id="IPR036908">
    <property type="entry name" value="RlpA-like_sf"/>
</dbReference>
<proteinExistence type="predicted"/>
<dbReference type="SUPFAM" id="SSF50685">
    <property type="entry name" value="Barwin-like endoglucanases"/>
    <property type="match status" value="1"/>
</dbReference>
<sequence length="222" mass="23525">MPLTVSAANRSLADITTETFVHVASWSPSPFSFLQPPHHDFDCQRQTSVYLGVLSRSRNSRRTELYGTARAGASGFDCVQNGKPGSYGNLPTVALNAAQELANNRAACGMCILLAGTGSGAGANPVSTTPTKYVVSNQCPECAYGSIDIATNGNGSGRPGLDGRWQITWSFVSCGSKRKSSLRRAMLGIEDSSSRHDFSSEVDPEELAALTWQTGQARSVAS</sequence>
<organism evidence="1 2">
    <name type="scientific">Apatococcus fuscideae</name>
    <dbReference type="NCBI Taxonomy" id="2026836"/>
    <lineage>
        <taxon>Eukaryota</taxon>
        <taxon>Viridiplantae</taxon>
        <taxon>Chlorophyta</taxon>
        <taxon>core chlorophytes</taxon>
        <taxon>Trebouxiophyceae</taxon>
        <taxon>Chlorellales</taxon>
        <taxon>Chlorellaceae</taxon>
        <taxon>Apatococcus</taxon>
    </lineage>
</organism>
<dbReference type="Proteomes" id="UP001485043">
    <property type="component" value="Unassembled WGS sequence"/>
</dbReference>
<accession>A0AAW1TDM9</accession>
<dbReference type="CDD" id="cd22271">
    <property type="entry name" value="DPBB_EXP_N-like"/>
    <property type="match status" value="1"/>
</dbReference>
<dbReference type="EMBL" id="JALJOV010000125">
    <property type="protein sequence ID" value="KAK9866898.1"/>
    <property type="molecule type" value="Genomic_DNA"/>
</dbReference>
<comment type="caution">
    <text evidence="1">The sequence shown here is derived from an EMBL/GenBank/DDBJ whole genome shotgun (WGS) entry which is preliminary data.</text>
</comment>